<dbReference type="InParanoid" id="A0A316VK37"/>
<proteinExistence type="predicted"/>
<gene>
    <name evidence="2" type="ORF">FA14DRAFT_177247</name>
</gene>
<dbReference type="AlphaFoldDB" id="A0A316VK37"/>
<dbReference type="RefSeq" id="XP_025358271.1">
    <property type="nucleotide sequence ID" value="XM_025500727.1"/>
</dbReference>
<reference evidence="2 3" key="1">
    <citation type="journal article" date="2018" name="Mol. Biol. Evol.">
        <title>Broad Genomic Sampling Reveals a Smut Pathogenic Ancestry of the Fungal Clade Ustilaginomycotina.</title>
        <authorList>
            <person name="Kijpornyongpan T."/>
            <person name="Mondo S.J."/>
            <person name="Barry K."/>
            <person name="Sandor L."/>
            <person name="Lee J."/>
            <person name="Lipzen A."/>
            <person name="Pangilinan J."/>
            <person name="LaButti K."/>
            <person name="Hainaut M."/>
            <person name="Henrissat B."/>
            <person name="Grigoriev I.V."/>
            <person name="Spatafora J.W."/>
            <person name="Aime M.C."/>
        </authorList>
    </citation>
    <scope>NUCLEOTIDE SEQUENCE [LARGE SCALE GENOMIC DNA]</scope>
    <source>
        <strain evidence="2 3">MCA 3882</strain>
    </source>
</reference>
<sequence>MSKISLFTFVALALFQFGNASDQPIGTTPFPGHRGEGYQIVDTGAIAHCGTNTGQQCIQIQPLDNVSITVPQNRPVESSGTLQGDNSPKSVDIKCQPDGLCVTAFNFDQPGNYSDFLVNCLNVQGEDQGVNVHVFLGRGNLASSAADAYSYFVVSGSGVKAKWENDADYTMNVGLKGNYGTPKPSSKKAETLYIMALTQGEKTPPSGNYDPPVDPGDFGKGTVRITGANPNCGQNNTDYQCFKTFNTISVTNKSDDLFIQCDYSNLCSMKFNFTEKGNKAQFTVNCLNAVGKPTGSYVDVKLFGKKKVLPIGIVYGSYKTEGDNIEAHWGNTTSTNAKRFTTPDDPTFTHKPANELFIDFGQVQVGDHGYRRVDEGAVAHCGTDIGQQCLQIETPLSGVNITNDGNLDIACTPSGVCVFPFNFDTQSANVTINCMGPNTGTVPRNVYARFGKYEIPNNGTTKYAYFSVYGEGISAKWESAQMWTVWVALNFYHFPSKKAETLHMKCVADY</sequence>
<accession>A0A316VK37</accession>
<feature type="signal peptide" evidence="1">
    <location>
        <begin position="1"/>
        <end position="20"/>
    </location>
</feature>
<protein>
    <submittedName>
        <fullName evidence="2">Uncharacterized protein</fullName>
    </submittedName>
</protein>
<keyword evidence="1" id="KW-0732">Signal</keyword>
<evidence type="ECO:0000313" key="2">
    <source>
        <dbReference type="EMBL" id="PWN37969.1"/>
    </source>
</evidence>
<dbReference type="Proteomes" id="UP000245771">
    <property type="component" value="Unassembled WGS sequence"/>
</dbReference>
<organism evidence="2 3">
    <name type="scientific">Meira miltonrushii</name>
    <dbReference type="NCBI Taxonomy" id="1280837"/>
    <lineage>
        <taxon>Eukaryota</taxon>
        <taxon>Fungi</taxon>
        <taxon>Dikarya</taxon>
        <taxon>Basidiomycota</taxon>
        <taxon>Ustilaginomycotina</taxon>
        <taxon>Exobasidiomycetes</taxon>
        <taxon>Exobasidiales</taxon>
        <taxon>Brachybasidiaceae</taxon>
        <taxon>Meira</taxon>
    </lineage>
</organism>
<keyword evidence="3" id="KW-1185">Reference proteome</keyword>
<evidence type="ECO:0000256" key="1">
    <source>
        <dbReference type="SAM" id="SignalP"/>
    </source>
</evidence>
<dbReference type="GeneID" id="37022508"/>
<feature type="chain" id="PRO_5016306842" evidence="1">
    <location>
        <begin position="21"/>
        <end position="510"/>
    </location>
</feature>
<name>A0A316VK37_9BASI</name>
<dbReference type="EMBL" id="KZ819602">
    <property type="protein sequence ID" value="PWN37969.1"/>
    <property type="molecule type" value="Genomic_DNA"/>
</dbReference>
<evidence type="ECO:0000313" key="3">
    <source>
        <dbReference type="Proteomes" id="UP000245771"/>
    </source>
</evidence>